<gene>
    <name evidence="1" type="ORF">FGG12_27910</name>
</gene>
<dbReference type="Pfam" id="PF11745">
    <property type="entry name" value="DUF3304"/>
    <property type="match status" value="1"/>
</dbReference>
<keyword evidence="2" id="KW-1185">Reference proteome</keyword>
<evidence type="ECO:0000313" key="1">
    <source>
        <dbReference type="EMBL" id="TSP09448.1"/>
    </source>
</evidence>
<evidence type="ECO:0000313" key="2">
    <source>
        <dbReference type="Proteomes" id="UP000318943"/>
    </source>
</evidence>
<dbReference type="Proteomes" id="UP000318943">
    <property type="component" value="Unassembled WGS sequence"/>
</dbReference>
<comment type="caution">
    <text evidence="1">The sequence shown here is derived from an EMBL/GenBank/DDBJ whole genome shotgun (WGS) entry which is preliminary data.</text>
</comment>
<organism evidence="1 2">
    <name type="scientific">Cupriavidus campinensis</name>
    <dbReference type="NCBI Taxonomy" id="151783"/>
    <lineage>
        <taxon>Bacteria</taxon>
        <taxon>Pseudomonadati</taxon>
        <taxon>Pseudomonadota</taxon>
        <taxon>Betaproteobacteria</taxon>
        <taxon>Burkholderiales</taxon>
        <taxon>Burkholderiaceae</taxon>
        <taxon>Cupriavidus</taxon>
    </lineage>
</organism>
<sequence length="187" mass="20426">MAGPGPTRFTLGTGDEAMRRIACGLIVMVLVTLGGCAMGQSGRDVRAGAWAANYTEDYIYDYWIQTVSGKDTGVGGIQVKEFSRGGTSGSICCSRMPGVGQTIKVVWRVGGRQDDKSMWKTYSRDVVVKGTMPKPGYKLQSYLVVRFFPNHEIETELLSGDGDLGPGNPRMDRIFFVGPRVMRQKGE</sequence>
<proteinExistence type="predicted"/>
<name>A0ABY3EEV3_9BURK</name>
<protein>
    <submittedName>
        <fullName evidence="1">DUF3304 domain-containing protein</fullName>
    </submittedName>
</protein>
<dbReference type="EMBL" id="VCIZ01000027">
    <property type="protein sequence ID" value="TSP09448.1"/>
    <property type="molecule type" value="Genomic_DNA"/>
</dbReference>
<dbReference type="InterPro" id="IPR021733">
    <property type="entry name" value="DUF3304"/>
</dbReference>
<accession>A0ABY3EEV3</accession>
<reference evidence="1 2" key="1">
    <citation type="submission" date="2019-05" db="EMBL/GenBank/DDBJ databases">
        <title>Whole genome sequence analysis of Cupriavidus campinensis S14E4C strain.</title>
        <authorList>
            <person name="Abbaszade G."/>
            <person name="Szabo A."/>
            <person name="Toumi M."/>
            <person name="Toth E."/>
        </authorList>
    </citation>
    <scope>NUCLEOTIDE SEQUENCE [LARGE SCALE GENOMIC DNA]</scope>
    <source>
        <strain evidence="1 2">S14E4C</strain>
    </source>
</reference>